<accession>A0A392VTJ6</accession>
<proteinExistence type="predicted"/>
<dbReference type="Proteomes" id="UP000265520">
    <property type="component" value="Unassembled WGS sequence"/>
</dbReference>
<keyword evidence="3" id="KW-1185">Reference proteome</keyword>
<reference evidence="2 3" key="1">
    <citation type="journal article" date="2018" name="Front. Plant Sci.">
        <title>Red Clover (Trifolium pratense) and Zigzag Clover (T. medium) - A Picture of Genomic Similarities and Differences.</title>
        <authorList>
            <person name="Dluhosova J."/>
            <person name="Istvanek J."/>
            <person name="Nedelnik J."/>
            <person name="Repkova J."/>
        </authorList>
    </citation>
    <scope>NUCLEOTIDE SEQUENCE [LARGE SCALE GENOMIC DNA]</scope>
    <source>
        <strain evidence="3">cv. 10/8</strain>
        <tissue evidence="2">Leaf</tissue>
    </source>
</reference>
<feature type="region of interest" description="Disordered" evidence="1">
    <location>
        <begin position="1"/>
        <end position="41"/>
    </location>
</feature>
<feature type="compositionally biased region" description="Polar residues" evidence="1">
    <location>
        <begin position="18"/>
        <end position="41"/>
    </location>
</feature>
<dbReference type="AlphaFoldDB" id="A0A392VTJ6"/>
<evidence type="ECO:0000256" key="1">
    <source>
        <dbReference type="SAM" id="MobiDB-lite"/>
    </source>
</evidence>
<evidence type="ECO:0000313" key="3">
    <source>
        <dbReference type="Proteomes" id="UP000265520"/>
    </source>
</evidence>
<evidence type="ECO:0000313" key="2">
    <source>
        <dbReference type="EMBL" id="MCI90779.1"/>
    </source>
</evidence>
<sequence>MALTMTAAVADPTPPHSGATSTPQMADPTTNLFVSGTSFPS</sequence>
<name>A0A392VTJ6_9FABA</name>
<organism evidence="2 3">
    <name type="scientific">Trifolium medium</name>
    <dbReference type="NCBI Taxonomy" id="97028"/>
    <lineage>
        <taxon>Eukaryota</taxon>
        <taxon>Viridiplantae</taxon>
        <taxon>Streptophyta</taxon>
        <taxon>Embryophyta</taxon>
        <taxon>Tracheophyta</taxon>
        <taxon>Spermatophyta</taxon>
        <taxon>Magnoliopsida</taxon>
        <taxon>eudicotyledons</taxon>
        <taxon>Gunneridae</taxon>
        <taxon>Pentapetalae</taxon>
        <taxon>rosids</taxon>
        <taxon>fabids</taxon>
        <taxon>Fabales</taxon>
        <taxon>Fabaceae</taxon>
        <taxon>Papilionoideae</taxon>
        <taxon>50 kb inversion clade</taxon>
        <taxon>NPAAA clade</taxon>
        <taxon>Hologalegina</taxon>
        <taxon>IRL clade</taxon>
        <taxon>Trifolieae</taxon>
        <taxon>Trifolium</taxon>
    </lineage>
</organism>
<protein>
    <submittedName>
        <fullName evidence="2">Uncharacterized protein</fullName>
    </submittedName>
</protein>
<comment type="caution">
    <text evidence="2">The sequence shown here is derived from an EMBL/GenBank/DDBJ whole genome shotgun (WGS) entry which is preliminary data.</text>
</comment>
<dbReference type="EMBL" id="LXQA011253992">
    <property type="protein sequence ID" value="MCI90779.1"/>
    <property type="molecule type" value="Genomic_DNA"/>
</dbReference>